<feature type="binding site" evidence="6">
    <location>
        <position position="254"/>
    </location>
    <ligand>
        <name>ATP</name>
        <dbReference type="ChEBI" id="CHEBI:30616"/>
    </ligand>
</feature>
<dbReference type="GO" id="GO:0005524">
    <property type="term" value="F:ATP binding"/>
    <property type="evidence" value="ECO:0007669"/>
    <property type="project" value="UniProtKB-UniRule"/>
</dbReference>
<dbReference type="AlphaFoldDB" id="A0A1Y2D8V3"/>
<feature type="domain" description="Protein kinase" evidence="8">
    <location>
        <begin position="224"/>
        <end position="653"/>
    </location>
</feature>
<feature type="compositionally biased region" description="Polar residues" evidence="7">
    <location>
        <begin position="380"/>
        <end position="402"/>
    </location>
</feature>
<dbReference type="Proteomes" id="UP000193689">
    <property type="component" value="Unassembled WGS sequence"/>
</dbReference>
<dbReference type="Gene3D" id="3.30.200.20">
    <property type="entry name" value="Phosphorylase Kinase, domain 1"/>
    <property type="match status" value="1"/>
</dbReference>
<dbReference type="InterPro" id="IPR017441">
    <property type="entry name" value="Protein_kinase_ATP_BS"/>
</dbReference>
<dbReference type="PANTHER" id="PTHR11042">
    <property type="entry name" value="EUKARYOTIC TRANSLATION INITIATION FACTOR 2-ALPHA KINASE EIF2-ALPHA KINASE -RELATED"/>
    <property type="match status" value="1"/>
</dbReference>
<evidence type="ECO:0000256" key="4">
    <source>
        <dbReference type="ARBA" id="ARBA00022840"/>
    </source>
</evidence>
<dbReference type="InterPro" id="IPR008271">
    <property type="entry name" value="Ser/Thr_kinase_AS"/>
</dbReference>
<evidence type="ECO:0000256" key="3">
    <source>
        <dbReference type="ARBA" id="ARBA00022777"/>
    </source>
</evidence>
<keyword evidence="3 9" id="KW-0418">Kinase</keyword>
<dbReference type="OrthoDB" id="1405469at2759"/>
<dbReference type="GO" id="GO:0005737">
    <property type="term" value="C:cytoplasm"/>
    <property type="evidence" value="ECO:0007669"/>
    <property type="project" value="TreeGrafter"/>
</dbReference>
<dbReference type="PROSITE" id="PS50011">
    <property type="entry name" value="PROTEIN_KINASE_DOM"/>
    <property type="match status" value="1"/>
</dbReference>
<dbReference type="InterPro" id="IPR000719">
    <property type="entry name" value="Prot_kinase_dom"/>
</dbReference>
<dbReference type="Gene3D" id="1.10.510.10">
    <property type="entry name" value="Transferase(Phosphotransferase) domain 1"/>
    <property type="match status" value="1"/>
</dbReference>
<dbReference type="GO" id="GO:0004672">
    <property type="term" value="F:protein kinase activity"/>
    <property type="evidence" value="ECO:0007669"/>
    <property type="project" value="InterPro"/>
</dbReference>
<dbReference type="GO" id="GO:0005634">
    <property type="term" value="C:nucleus"/>
    <property type="evidence" value="ECO:0007669"/>
    <property type="project" value="TreeGrafter"/>
</dbReference>
<evidence type="ECO:0000313" key="10">
    <source>
        <dbReference type="Proteomes" id="UP000193689"/>
    </source>
</evidence>
<evidence type="ECO:0000313" key="9">
    <source>
        <dbReference type="EMBL" id="ORY55690.1"/>
    </source>
</evidence>
<accession>A0A1Y2D8V3</accession>
<evidence type="ECO:0000256" key="2">
    <source>
        <dbReference type="ARBA" id="ARBA00022741"/>
    </source>
</evidence>
<feature type="region of interest" description="Disordered" evidence="7">
    <location>
        <begin position="1"/>
        <end position="87"/>
    </location>
</feature>
<keyword evidence="10" id="KW-1185">Reference proteome</keyword>
<dbReference type="InParanoid" id="A0A1Y2D8V3"/>
<dbReference type="PROSITE" id="PS00107">
    <property type="entry name" value="PROTEIN_KINASE_ATP"/>
    <property type="match status" value="1"/>
</dbReference>
<dbReference type="InterPro" id="IPR050339">
    <property type="entry name" value="CC_SR_Kinase"/>
</dbReference>
<feature type="compositionally biased region" description="Polar residues" evidence="7">
    <location>
        <begin position="49"/>
        <end position="80"/>
    </location>
</feature>
<proteinExistence type="inferred from homology"/>
<dbReference type="STRING" id="1141098.A0A1Y2D8V3"/>
<organism evidence="9 10">
    <name type="scientific">Pseudomassariella vexata</name>
    <dbReference type="NCBI Taxonomy" id="1141098"/>
    <lineage>
        <taxon>Eukaryota</taxon>
        <taxon>Fungi</taxon>
        <taxon>Dikarya</taxon>
        <taxon>Ascomycota</taxon>
        <taxon>Pezizomycotina</taxon>
        <taxon>Sordariomycetes</taxon>
        <taxon>Xylariomycetidae</taxon>
        <taxon>Amphisphaeriales</taxon>
        <taxon>Pseudomassariaceae</taxon>
        <taxon>Pseudomassariella</taxon>
    </lineage>
</organism>
<dbReference type="SUPFAM" id="SSF56112">
    <property type="entry name" value="Protein kinase-like (PK-like)"/>
    <property type="match status" value="1"/>
</dbReference>
<dbReference type="Pfam" id="PF00069">
    <property type="entry name" value="Pkinase"/>
    <property type="match status" value="2"/>
</dbReference>
<evidence type="ECO:0000256" key="7">
    <source>
        <dbReference type="SAM" id="MobiDB-lite"/>
    </source>
</evidence>
<evidence type="ECO:0000256" key="5">
    <source>
        <dbReference type="ARBA" id="ARBA00037982"/>
    </source>
</evidence>
<evidence type="ECO:0000259" key="8">
    <source>
        <dbReference type="PROSITE" id="PS50011"/>
    </source>
</evidence>
<comment type="caution">
    <text evidence="9">The sequence shown here is derived from an EMBL/GenBank/DDBJ whole genome shotgun (WGS) entry which is preliminary data.</text>
</comment>
<sequence length="664" mass="73409">MSSTAFNREDSADQDSEALTQFSDDQQPDGASVPRPSGYASQHDDMQSDVAQSDTAHSDASTYSVSTASRPISLSHSQGATDEPGVDDHRHMMLASLLEDHFRMRAAEFLNTTNGTNYTRHSREVQPLARQLFAQATQTLSSNGLLSPTAASEPARDVRRQYLVGLDSLVAGASGVQAPPTSILEPMRDLAAQASQFTILTHPATDLELRLQVPRSRIQYQATFRELGLLGKGGFGKVFKCYNRLDQKTYAVKKIPLSPKLTKRLCQDRHEDMQSVLREVQVLAMLDHVNVVRYHATWIEEPQHEPEQHREVGLLDHEANTKLWQRPPLLLESRRITQVSDDDLEPSFPKEQSGSCGIVFAEDTPSCPDANNHKPPVTGLQWSDQLPSGESAIETQSGSDSDIFTDGQGAGPSRIDHPRVVCEDDTGVHVLHIQMSMYPMTLAQYLAPTSGDGPKHCFHLIPTLRLLLSILEGLQYIHAKGLVHRDIKPGNIFLSHLEDNDNTGYCNITCRSCPGNKGQVWLNPRIGDFGLVAQLAHEVLLDEDTLSSKPVGTPYYRPPIWNTEKHNEKTDVFALGVVFVEMMCRCGTTMERVDMLKGLQRGQIPLGFAEAIEAEGFGAETDDLVRVASSMVDPDPAQRYSDKQVKDAIEAILERVSQGELFVA</sequence>
<keyword evidence="1" id="KW-0808">Transferase</keyword>
<feature type="region of interest" description="Disordered" evidence="7">
    <location>
        <begin position="368"/>
        <end position="417"/>
    </location>
</feature>
<dbReference type="SMART" id="SM00220">
    <property type="entry name" value="S_TKc"/>
    <property type="match status" value="1"/>
</dbReference>
<gene>
    <name evidence="9" type="ORF">BCR38DRAFT_479061</name>
</gene>
<keyword evidence="4 6" id="KW-0067">ATP-binding</keyword>
<dbReference type="RefSeq" id="XP_040709748.1">
    <property type="nucleotide sequence ID" value="XM_040863130.1"/>
</dbReference>
<keyword evidence="2 6" id="KW-0547">Nucleotide-binding</keyword>
<dbReference type="EMBL" id="MCFJ01000026">
    <property type="protein sequence ID" value="ORY55690.1"/>
    <property type="molecule type" value="Genomic_DNA"/>
</dbReference>
<evidence type="ECO:0000256" key="1">
    <source>
        <dbReference type="ARBA" id="ARBA00022679"/>
    </source>
</evidence>
<dbReference type="PROSITE" id="PS00108">
    <property type="entry name" value="PROTEIN_KINASE_ST"/>
    <property type="match status" value="1"/>
</dbReference>
<reference evidence="9 10" key="1">
    <citation type="submission" date="2016-07" db="EMBL/GenBank/DDBJ databases">
        <title>Pervasive Adenine N6-methylation of Active Genes in Fungi.</title>
        <authorList>
            <consortium name="DOE Joint Genome Institute"/>
            <person name="Mondo S.J."/>
            <person name="Dannebaum R.O."/>
            <person name="Kuo R.C."/>
            <person name="Labutti K."/>
            <person name="Haridas S."/>
            <person name="Kuo A."/>
            <person name="Salamov A."/>
            <person name="Ahrendt S.R."/>
            <person name="Lipzen A."/>
            <person name="Sullivan W."/>
            <person name="Andreopoulos W.B."/>
            <person name="Clum A."/>
            <person name="Lindquist E."/>
            <person name="Daum C."/>
            <person name="Ramamoorthy G.K."/>
            <person name="Gryganskyi A."/>
            <person name="Culley D."/>
            <person name="Magnuson J.K."/>
            <person name="James T.Y."/>
            <person name="O'Malley M.A."/>
            <person name="Stajich J.E."/>
            <person name="Spatafora J.W."/>
            <person name="Visel A."/>
            <person name="Grigoriev I.V."/>
        </authorList>
    </citation>
    <scope>NUCLEOTIDE SEQUENCE [LARGE SCALE GENOMIC DNA]</scope>
    <source>
        <strain evidence="9 10">CBS 129021</strain>
    </source>
</reference>
<dbReference type="InterPro" id="IPR011009">
    <property type="entry name" value="Kinase-like_dom_sf"/>
</dbReference>
<dbReference type="GeneID" id="63779342"/>
<name>A0A1Y2D8V3_9PEZI</name>
<evidence type="ECO:0000256" key="6">
    <source>
        <dbReference type="PROSITE-ProRule" id="PRU10141"/>
    </source>
</evidence>
<comment type="similarity">
    <text evidence="5">Belongs to the protein kinase superfamily. Ser/Thr protein kinase family. GCN2 subfamily.</text>
</comment>
<protein>
    <submittedName>
        <fullName evidence="9">Kinase-like domain-containing protein</fullName>
    </submittedName>
</protein>